<dbReference type="Gene3D" id="1.20.58.760">
    <property type="entry name" value="Peptidase M41"/>
    <property type="match status" value="1"/>
</dbReference>
<evidence type="ECO:0000313" key="2">
    <source>
        <dbReference type="EMBL" id="GKV29358.1"/>
    </source>
</evidence>
<name>A0AAV5KXS9_9ROSI</name>
<dbReference type="Proteomes" id="UP001054252">
    <property type="component" value="Unassembled WGS sequence"/>
</dbReference>
<dbReference type="GO" id="GO:0004176">
    <property type="term" value="F:ATP-dependent peptidase activity"/>
    <property type="evidence" value="ECO:0007669"/>
    <property type="project" value="InterPro"/>
</dbReference>
<dbReference type="GO" id="GO:0005524">
    <property type="term" value="F:ATP binding"/>
    <property type="evidence" value="ECO:0007669"/>
    <property type="project" value="InterPro"/>
</dbReference>
<dbReference type="SUPFAM" id="SSF140990">
    <property type="entry name" value="FtsH protease domain-like"/>
    <property type="match status" value="1"/>
</dbReference>
<proteinExistence type="predicted"/>
<evidence type="ECO:0000313" key="3">
    <source>
        <dbReference type="Proteomes" id="UP001054252"/>
    </source>
</evidence>
<accession>A0AAV5KXS9</accession>
<dbReference type="AlphaFoldDB" id="A0AAV5KXS9"/>
<sequence>MHTLCSSGGADRRYTKCVEVLYCIALVALLGGVSYLLSQGIDIRPNLVAILGLTFLDSIFLGGTILSFNLSSYWPPCRCQILVHEAGHLLVYPIAAMRMGIKGQAGTQFWDEKMSNELAEGRSAFDRYCMVPFAGIAAEALIYGKAEALESGGSLSIIIKRFEEAMSSG</sequence>
<dbReference type="PANTHER" id="PTHR33471">
    <property type="entry name" value="ATP-DEPENDENT ZINC METALLOPROTEASE-RELATED"/>
    <property type="match status" value="1"/>
</dbReference>
<feature type="transmembrane region" description="Helical" evidence="1">
    <location>
        <begin position="47"/>
        <end position="68"/>
    </location>
</feature>
<dbReference type="GO" id="GO:0004222">
    <property type="term" value="F:metalloendopeptidase activity"/>
    <property type="evidence" value="ECO:0007669"/>
    <property type="project" value="InterPro"/>
</dbReference>
<dbReference type="PANTHER" id="PTHR33471:SF7">
    <property type="entry name" value="ATP-DEPENDENT ZINC METALLOPROTEASE-RELATED"/>
    <property type="match status" value="1"/>
</dbReference>
<keyword evidence="1" id="KW-0472">Membrane</keyword>
<dbReference type="EMBL" id="BPVZ01000082">
    <property type="protein sequence ID" value="GKV29358.1"/>
    <property type="molecule type" value="Genomic_DNA"/>
</dbReference>
<comment type="caution">
    <text evidence="2">The sequence shown here is derived from an EMBL/GenBank/DDBJ whole genome shotgun (WGS) entry which is preliminary data.</text>
</comment>
<evidence type="ECO:0000256" key="1">
    <source>
        <dbReference type="SAM" id="Phobius"/>
    </source>
</evidence>
<reference evidence="2 3" key="1">
    <citation type="journal article" date="2021" name="Commun. Biol.">
        <title>The genome of Shorea leprosula (Dipterocarpaceae) highlights the ecological relevance of drought in aseasonal tropical rainforests.</title>
        <authorList>
            <person name="Ng K.K.S."/>
            <person name="Kobayashi M.J."/>
            <person name="Fawcett J.A."/>
            <person name="Hatakeyama M."/>
            <person name="Paape T."/>
            <person name="Ng C.H."/>
            <person name="Ang C.C."/>
            <person name="Tnah L.H."/>
            <person name="Lee C.T."/>
            <person name="Nishiyama T."/>
            <person name="Sese J."/>
            <person name="O'Brien M.J."/>
            <person name="Copetti D."/>
            <person name="Mohd Noor M.I."/>
            <person name="Ong R.C."/>
            <person name="Putra M."/>
            <person name="Sireger I.Z."/>
            <person name="Indrioko S."/>
            <person name="Kosugi Y."/>
            <person name="Izuno A."/>
            <person name="Isagi Y."/>
            <person name="Lee S.L."/>
            <person name="Shimizu K.K."/>
        </authorList>
    </citation>
    <scope>NUCLEOTIDE SEQUENCE [LARGE SCALE GENOMIC DNA]</scope>
    <source>
        <strain evidence="2">214</strain>
    </source>
</reference>
<keyword evidence="3" id="KW-1185">Reference proteome</keyword>
<protein>
    <submittedName>
        <fullName evidence="2">Uncharacterized protein</fullName>
    </submittedName>
</protein>
<dbReference type="InterPro" id="IPR037219">
    <property type="entry name" value="Peptidase_M41-like"/>
</dbReference>
<keyword evidence="1" id="KW-1133">Transmembrane helix</keyword>
<dbReference type="GO" id="GO:0006508">
    <property type="term" value="P:proteolysis"/>
    <property type="evidence" value="ECO:0007669"/>
    <property type="project" value="InterPro"/>
</dbReference>
<feature type="transmembrane region" description="Helical" evidence="1">
    <location>
        <begin position="20"/>
        <end position="41"/>
    </location>
</feature>
<organism evidence="2 3">
    <name type="scientific">Rubroshorea leprosula</name>
    <dbReference type="NCBI Taxonomy" id="152421"/>
    <lineage>
        <taxon>Eukaryota</taxon>
        <taxon>Viridiplantae</taxon>
        <taxon>Streptophyta</taxon>
        <taxon>Embryophyta</taxon>
        <taxon>Tracheophyta</taxon>
        <taxon>Spermatophyta</taxon>
        <taxon>Magnoliopsida</taxon>
        <taxon>eudicotyledons</taxon>
        <taxon>Gunneridae</taxon>
        <taxon>Pentapetalae</taxon>
        <taxon>rosids</taxon>
        <taxon>malvids</taxon>
        <taxon>Malvales</taxon>
        <taxon>Dipterocarpaceae</taxon>
        <taxon>Rubroshorea</taxon>
    </lineage>
</organism>
<keyword evidence="1" id="KW-0812">Transmembrane</keyword>
<gene>
    <name evidence="2" type="ORF">SLEP1_g38292</name>
</gene>